<dbReference type="Proteomes" id="UP000277204">
    <property type="component" value="Unassembled WGS sequence"/>
</dbReference>
<reference evidence="1 2" key="1">
    <citation type="submission" date="2018-11" db="EMBL/GenBank/DDBJ databases">
        <authorList>
            <consortium name="Pathogen Informatics"/>
        </authorList>
    </citation>
    <scope>NUCLEOTIDE SEQUENCE [LARGE SCALE GENOMIC DNA]</scope>
    <source>
        <strain evidence="1 2">Zambia</strain>
    </source>
</reference>
<sequence length="213" mass="23742">MFHLQRKLGSGWDIHYGNHQTASLILKGKGKEEDQETHCVENWKQVSKECTVAGGRSVFLRGVTSPKSNRHSITRVESSSDVRQGFPISLLLLTPSQMSSSYLSEIGLLRRDSLAKVEYVHNIILFGKETNKMQSSNHLKQQCKDVWDVILPPPIHPNAKFRFRTGLHQVHGLMVGNEVVKCVECSTYLGVSSEVVKCVECSTYLGVSSALTS</sequence>
<keyword evidence="2" id="KW-1185">Reference proteome</keyword>
<evidence type="ECO:0000313" key="1">
    <source>
        <dbReference type="EMBL" id="VDP56161.1"/>
    </source>
</evidence>
<protein>
    <submittedName>
        <fullName evidence="1">Uncharacterized protein</fullName>
    </submittedName>
</protein>
<dbReference type="EMBL" id="UZAI01021670">
    <property type="protein sequence ID" value="VDP56161.1"/>
    <property type="molecule type" value="Genomic_DNA"/>
</dbReference>
<evidence type="ECO:0000313" key="2">
    <source>
        <dbReference type="Proteomes" id="UP000277204"/>
    </source>
</evidence>
<proteinExistence type="predicted"/>
<accession>A0A183NBP1</accession>
<name>A0A183NBP1_9TREM</name>
<gene>
    <name evidence="1" type="ORF">SMRZ_LOCUS25716</name>
</gene>
<dbReference type="AlphaFoldDB" id="A0A183NBP1"/>
<organism evidence="1 2">
    <name type="scientific">Schistosoma margrebowiei</name>
    <dbReference type="NCBI Taxonomy" id="48269"/>
    <lineage>
        <taxon>Eukaryota</taxon>
        <taxon>Metazoa</taxon>
        <taxon>Spiralia</taxon>
        <taxon>Lophotrochozoa</taxon>
        <taxon>Platyhelminthes</taxon>
        <taxon>Trematoda</taxon>
        <taxon>Digenea</taxon>
        <taxon>Strigeidida</taxon>
        <taxon>Schistosomatoidea</taxon>
        <taxon>Schistosomatidae</taxon>
        <taxon>Schistosoma</taxon>
    </lineage>
</organism>